<feature type="region of interest" description="Disordered" evidence="5">
    <location>
        <begin position="276"/>
        <end position="306"/>
    </location>
</feature>
<feature type="transmembrane region" description="Helical" evidence="6">
    <location>
        <begin position="98"/>
        <end position="122"/>
    </location>
</feature>
<dbReference type="Proteomes" id="UP000663879">
    <property type="component" value="Unassembled WGS sequence"/>
</dbReference>
<sequence>MYEYAFNRSNCVLSCITIFSMVSSLGLFLTYILLLTTNSQFIALNEFSSTGKTPAIFFYISLVLTVLHFGMFFVSLFGIWSTNDILNKWNYRVKFISYLFFGTFGMMGLIQISAGITAIVYMKTMPGPLKEHMADNLRSNYTGGFGMGYLERQYDRSVDWVQINYQCCGVVSYEDYRNGFYYNSFNKYTIVNIVPSSCCMYKEANQPTKCQMKSINIFRKGCYDILMWWMESFGILISCLNIIFGFLFIILSVVFIKIVDQIKKFKRKIREKNQRKLNKQKMQKLEDRFSDANTTNDSISFAESRN</sequence>
<dbReference type="InterPro" id="IPR008952">
    <property type="entry name" value="Tetraspanin_EC2_sf"/>
</dbReference>
<evidence type="ECO:0000256" key="2">
    <source>
        <dbReference type="ARBA" id="ARBA00022692"/>
    </source>
</evidence>
<evidence type="ECO:0000313" key="7">
    <source>
        <dbReference type="EMBL" id="CAF0791746.1"/>
    </source>
</evidence>
<dbReference type="GO" id="GO:0005886">
    <property type="term" value="C:plasma membrane"/>
    <property type="evidence" value="ECO:0007669"/>
    <property type="project" value="TreeGrafter"/>
</dbReference>
<feature type="transmembrane region" description="Helical" evidence="6">
    <location>
        <begin position="12"/>
        <end position="36"/>
    </location>
</feature>
<keyword evidence="8" id="KW-1185">Reference proteome</keyword>
<feature type="transmembrane region" description="Helical" evidence="6">
    <location>
        <begin position="56"/>
        <end position="77"/>
    </location>
</feature>
<dbReference type="SUPFAM" id="SSF48652">
    <property type="entry name" value="Tetraspanin"/>
    <property type="match status" value="1"/>
</dbReference>
<protein>
    <recommendedName>
        <fullName evidence="9">Tetraspanin</fullName>
    </recommendedName>
</protein>
<evidence type="ECO:0000256" key="5">
    <source>
        <dbReference type="SAM" id="MobiDB-lite"/>
    </source>
</evidence>
<evidence type="ECO:0000313" key="8">
    <source>
        <dbReference type="Proteomes" id="UP000663879"/>
    </source>
</evidence>
<dbReference type="PANTHER" id="PTHR19282:SF544">
    <property type="entry name" value="TETRASPANIN"/>
    <property type="match status" value="1"/>
</dbReference>
<comment type="caution">
    <text evidence="7">The sequence shown here is derived from an EMBL/GenBank/DDBJ whole genome shotgun (WGS) entry which is preliminary data.</text>
</comment>
<evidence type="ECO:0000256" key="1">
    <source>
        <dbReference type="ARBA" id="ARBA00004141"/>
    </source>
</evidence>
<evidence type="ECO:0008006" key="9">
    <source>
        <dbReference type="Google" id="ProtNLM"/>
    </source>
</evidence>
<dbReference type="OrthoDB" id="9972904at2759"/>
<keyword evidence="2 6" id="KW-0812">Transmembrane</keyword>
<comment type="subcellular location">
    <subcellularLocation>
        <location evidence="1">Membrane</location>
        <topology evidence="1">Multi-pass membrane protein</topology>
    </subcellularLocation>
</comment>
<evidence type="ECO:0000256" key="3">
    <source>
        <dbReference type="ARBA" id="ARBA00022989"/>
    </source>
</evidence>
<dbReference type="CDD" id="cd03127">
    <property type="entry name" value="tetraspanin_LEL"/>
    <property type="match status" value="1"/>
</dbReference>
<accession>A0A813S5Y3</accession>
<dbReference type="AlphaFoldDB" id="A0A813S5Y3"/>
<dbReference type="EMBL" id="CAJNOC010000687">
    <property type="protein sequence ID" value="CAF0791746.1"/>
    <property type="molecule type" value="Genomic_DNA"/>
</dbReference>
<dbReference type="InterPro" id="IPR018499">
    <property type="entry name" value="Tetraspanin/Peripherin"/>
</dbReference>
<keyword evidence="4 6" id="KW-0472">Membrane</keyword>
<reference evidence="7" key="1">
    <citation type="submission" date="2021-02" db="EMBL/GenBank/DDBJ databases">
        <authorList>
            <person name="Nowell W R."/>
        </authorList>
    </citation>
    <scope>NUCLEOTIDE SEQUENCE</scope>
    <source>
        <strain evidence="7">Ploen Becks lab</strain>
    </source>
</reference>
<keyword evidence="3 6" id="KW-1133">Transmembrane helix</keyword>
<evidence type="ECO:0000256" key="6">
    <source>
        <dbReference type="SAM" id="Phobius"/>
    </source>
</evidence>
<organism evidence="7 8">
    <name type="scientific">Brachionus calyciflorus</name>
    <dbReference type="NCBI Taxonomy" id="104777"/>
    <lineage>
        <taxon>Eukaryota</taxon>
        <taxon>Metazoa</taxon>
        <taxon>Spiralia</taxon>
        <taxon>Gnathifera</taxon>
        <taxon>Rotifera</taxon>
        <taxon>Eurotatoria</taxon>
        <taxon>Monogononta</taxon>
        <taxon>Pseudotrocha</taxon>
        <taxon>Ploima</taxon>
        <taxon>Brachionidae</taxon>
        <taxon>Brachionus</taxon>
    </lineage>
</organism>
<name>A0A813S5Y3_9BILA</name>
<dbReference type="Gene3D" id="1.10.1450.10">
    <property type="entry name" value="Tetraspanin"/>
    <property type="match status" value="1"/>
</dbReference>
<evidence type="ECO:0000256" key="4">
    <source>
        <dbReference type="ARBA" id="ARBA00023136"/>
    </source>
</evidence>
<feature type="transmembrane region" description="Helical" evidence="6">
    <location>
        <begin position="233"/>
        <end position="259"/>
    </location>
</feature>
<proteinExistence type="predicted"/>
<gene>
    <name evidence="7" type="ORF">OXX778_LOCUS6005</name>
</gene>
<dbReference type="PANTHER" id="PTHR19282">
    <property type="entry name" value="TETRASPANIN"/>
    <property type="match status" value="1"/>
</dbReference>
<feature type="compositionally biased region" description="Polar residues" evidence="5">
    <location>
        <begin position="291"/>
        <end position="306"/>
    </location>
</feature>
<dbReference type="Pfam" id="PF00335">
    <property type="entry name" value="Tetraspanin"/>
    <property type="match status" value="1"/>
</dbReference>